<accession>A0A557SYI4</accession>
<gene>
    <name evidence="1" type="ORF">NARC_10064</name>
</gene>
<evidence type="ECO:0000313" key="1">
    <source>
        <dbReference type="EMBL" id="TVP41658.1"/>
    </source>
</evidence>
<keyword evidence="2" id="KW-1185">Reference proteome</keyword>
<protein>
    <submittedName>
        <fullName evidence="1">Uncharacterized protein</fullName>
    </submittedName>
</protein>
<sequence>MRNNRLPSIPDIALETKEQRIIYYRKFFAELRLNRLYFHLTILNYFSSLDREGNSESFTSELDNYLSFFKKMDNWLETLKLEGLYPEFQEQCLDEIKAIEQIIRSYEGKMKN</sequence>
<name>A0A557SYI4_9ARCH</name>
<dbReference type="RefSeq" id="WP_144728258.1">
    <property type="nucleotide sequence ID" value="NZ_ML675578.1"/>
</dbReference>
<proteinExistence type="predicted"/>
<comment type="caution">
    <text evidence="1">The sequence shown here is derived from an EMBL/GenBank/DDBJ whole genome shotgun (WGS) entry which is preliminary data.</text>
</comment>
<organism evidence="1 2">
    <name type="scientific">Candidatus Nitrosocosmicus arcticus</name>
    <dbReference type="NCBI Taxonomy" id="2035267"/>
    <lineage>
        <taxon>Archaea</taxon>
        <taxon>Nitrososphaerota</taxon>
        <taxon>Nitrososphaeria</taxon>
        <taxon>Nitrososphaerales</taxon>
        <taxon>Nitrososphaeraceae</taxon>
        <taxon>Candidatus Nitrosocosmicus</taxon>
    </lineage>
</organism>
<dbReference type="AlphaFoldDB" id="A0A557SYI4"/>
<evidence type="ECO:0000313" key="2">
    <source>
        <dbReference type="Proteomes" id="UP000315289"/>
    </source>
</evidence>
<dbReference type="Proteomes" id="UP000315289">
    <property type="component" value="Unassembled WGS sequence"/>
</dbReference>
<reference evidence="1 2" key="1">
    <citation type="journal article" date="2019" name="Front. Microbiol.">
        <title>Ammonia Oxidation by the Arctic Terrestrial Thaumarchaeote Candidatus Nitrosocosmicus arcticus Is Stimulated by Increasing Temperatures.</title>
        <authorList>
            <person name="Alves R.J.E."/>
            <person name="Kerou M."/>
            <person name="Zappe A."/>
            <person name="Bittner R."/>
            <person name="Abby S.S."/>
            <person name="Schmidt H.A."/>
            <person name="Pfeifer K."/>
            <person name="Schleper C."/>
        </authorList>
    </citation>
    <scope>NUCLEOTIDE SEQUENCE [LARGE SCALE GENOMIC DNA]</scope>
    <source>
        <strain evidence="1 2">Kfb</strain>
    </source>
</reference>
<dbReference type="EMBL" id="VOAH01000001">
    <property type="protein sequence ID" value="TVP41658.1"/>
    <property type="molecule type" value="Genomic_DNA"/>
</dbReference>
<dbReference type="OrthoDB" id="10811at2157"/>